<organism evidence="14 15">
    <name type="scientific">Marininema mesophilum</name>
    <dbReference type="NCBI Taxonomy" id="1048340"/>
    <lineage>
        <taxon>Bacteria</taxon>
        <taxon>Bacillati</taxon>
        <taxon>Bacillota</taxon>
        <taxon>Bacilli</taxon>
        <taxon>Bacillales</taxon>
        <taxon>Thermoactinomycetaceae</taxon>
        <taxon>Marininema</taxon>
    </lineage>
</organism>
<evidence type="ECO:0000256" key="9">
    <source>
        <dbReference type="ARBA" id="ARBA00023306"/>
    </source>
</evidence>
<reference evidence="14 15" key="1">
    <citation type="submission" date="2016-10" db="EMBL/GenBank/DDBJ databases">
        <authorList>
            <person name="de Groot N.N."/>
        </authorList>
    </citation>
    <scope>NUCLEOTIDE SEQUENCE [LARGE SCALE GENOMIC DNA]</scope>
    <source>
        <strain evidence="14 15">DSM 45610</strain>
    </source>
</reference>
<dbReference type="STRING" id="1048340.SAMN05444487_103177"/>
<keyword evidence="6 11" id="KW-0812">Transmembrane</keyword>
<dbReference type="NCBIfam" id="NF038347">
    <property type="entry name" value="FtsX_Gpos"/>
    <property type="match status" value="1"/>
</dbReference>
<evidence type="ECO:0000259" key="13">
    <source>
        <dbReference type="Pfam" id="PF18075"/>
    </source>
</evidence>
<evidence type="ECO:0000259" key="12">
    <source>
        <dbReference type="Pfam" id="PF02687"/>
    </source>
</evidence>
<keyword evidence="5 10" id="KW-0132">Cell division</keyword>
<feature type="domain" description="ABC3 transporter permease C-terminal" evidence="12">
    <location>
        <begin position="175"/>
        <end position="295"/>
    </location>
</feature>
<dbReference type="InterPro" id="IPR058204">
    <property type="entry name" value="FtsX_firmicutes-type"/>
</dbReference>
<evidence type="ECO:0000256" key="4">
    <source>
        <dbReference type="ARBA" id="ARBA00022475"/>
    </source>
</evidence>
<evidence type="ECO:0000256" key="8">
    <source>
        <dbReference type="ARBA" id="ARBA00023136"/>
    </source>
</evidence>
<dbReference type="Proteomes" id="UP000198534">
    <property type="component" value="Unassembled WGS sequence"/>
</dbReference>
<dbReference type="RefSeq" id="WP_091736782.1">
    <property type="nucleotide sequence ID" value="NZ_FNNQ01000003.1"/>
</dbReference>
<protein>
    <recommendedName>
        <fullName evidence="3 10">Cell division protein FtsX</fullName>
    </recommendedName>
</protein>
<dbReference type="GO" id="GO:0005886">
    <property type="term" value="C:plasma membrane"/>
    <property type="evidence" value="ECO:0007669"/>
    <property type="project" value="UniProtKB-SubCell"/>
</dbReference>
<evidence type="ECO:0000256" key="7">
    <source>
        <dbReference type="ARBA" id="ARBA00022989"/>
    </source>
</evidence>
<dbReference type="Pfam" id="PF02687">
    <property type="entry name" value="FtsX"/>
    <property type="match status" value="1"/>
</dbReference>
<comment type="similarity">
    <text evidence="2 10">Belongs to the ABC-4 integral membrane protein family. FtsX subfamily.</text>
</comment>
<evidence type="ECO:0000313" key="15">
    <source>
        <dbReference type="Proteomes" id="UP000198534"/>
    </source>
</evidence>
<gene>
    <name evidence="14" type="ORF">SAMN05444487_103177</name>
</gene>
<proteinExistence type="inferred from homology"/>
<evidence type="ECO:0000256" key="1">
    <source>
        <dbReference type="ARBA" id="ARBA00004651"/>
    </source>
</evidence>
<dbReference type="EMBL" id="FNNQ01000003">
    <property type="protein sequence ID" value="SDW44849.1"/>
    <property type="molecule type" value="Genomic_DNA"/>
</dbReference>
<keyword evidence="15" id="KW-1185">Reference proteome</keyword>
<feature type="transmembrane region" description="Helical" evidence="11">
    <location>
        <begin position="21"/>
        <end position="46"/>
    </location>
</feature>
<feature type="transmembrane region" description="Helical" evidence="11">
    <location>
        <begin position="173"/>
        <end position="197"/>
    </location>
</feature>
<evidence type="ECO:0000256" key="10">
    <source>
        <dbReference type="PIRNR" id="PIRNR003097"/>
    </source>
</evidence>
<dbReference type="OrthoDB" id="9812531at2"/>
<evidence type="ECO:0000256" key="3">
    <source>
        <dbReference type="ARBA" id="ARBA00021907"/>
    </source>
</evidence>
<accession>A0A1H2TNK9</accession>
<comment type="subcellular location">
    <subcellularLocation>
        <location evidence="1">Cell membrane</location>
        <topology evidence="1">Multi-pass membrane protein</topology>
    </subcellularLocation>
</comment>
<keyword evidence="8 10" id="KW-0472">Membrane</keyword>
<evidence type="ECO:0000256" key="11">
    <source>
        <dbReference type="SAM" id="Phobius"/>
    </source>
</evidence>
<dbReference type="InterPro" id="IPR003838">
    <property type="entry name" value="ABC3_permease_C"/>
</dbReference>
<dbReference type="PANTHER" id="PTHR47755:SF1">
    <property type="entry name" value="CELL DIVISION PROTEIN FTSX"/>
    <property type="match status" value="1"/>
</dbReference>
<dbReference type="Pfam" id="PF18075">
    <property type="entry name" value="FtsX_ECD"/>
    <property type="match status" value="1"/>
</dbReference>
<dbReference type="GO" id="GO:0051301">
    <property type="term" value="P:cell division"/>
    <property type="evidence" value="ECO:0007669"/>
    <property type="project" value="UniProtKB-KW"/>
</dbReference>
<comment type="function">
    <text evidence="10">Part of the ABC transporter FtsEX involved in asymmetric cellular division facilitating the initiation of sporulation.</text>
</comment>
<evidence type="ECO:0000256" key="6">
    <source>
        <dbReference type="ARBA" id="ARBA00022692"/>
    </source>
</evidence>
<keyword evidence="4 10" id="KW-1003">Cell membrane</keyword>
<dbReference type="PIRSF" id="PIRSF003097">
    <property type="entry name" value="FtsX"/>
    <property type="match status" value="1"/>
</dbReference>
<feature type="transmembrane region" description="Helical" evidence="11">
    <location>
        <begin position="267"/>
        <end position="291"/>
    </location>
</feature>
<dbReference type="Gene3D" id="3.30.70.3040">
    <property type="match status" value="1"/>
</dbReference>
<dbReference type="InterPro" id="IPR004513">
    <property type="entry name" value="FtsX"/>
</dbReference>
<dbReference type="AlphaFoldDB" id="A0A1H2TNK9"/>
<evidence type="ECO:0000313" key="14">
    <source>
        <dbReference type="EMBL" id="SDW44849.1"/>
    </source>
</evidence>
<evidence type="ECO:0000256" key="2">
    <source>
        <dbReference type="ARBA" id="ARBA00007379"/>
    </source>
</evidence>
<feature type="transmembrane region" description="Helical" evidence="11">
    <location>
        <begin position="218"/>
        <end position="247"/>
    </location>
</feature>
<keyword evidence="7 11" id="KW-1133">Transmembrane helix</keyword>
<name>A0A1H2TNK9_9BACL</name>
<feature type="domain" description="FtsX extracellular" evidence="13">
    <location>
        <begin position="59"/>
        <end position="150"/>
    </location>
</feature>
<evidence type="ECO:0000256" key="5">
    <source>
        <dbReference type="ARBA" id="ARBA00022618"/>
    </source>
</evidence>
<dbReference type="PANTHER" id="PTHR47755">
    <property type="entry name" value="CELL DIVISION PROTEIN FTSX"/>
    <property type="match status" value="1"/>
</dbReference>
<dbReference type="InterPro" id="IPR040690">
    <property type="entry name" value="FtsX_ECD"/>
</dbReference>
<keyword evidence="9 10" id="KW-0131">Cell cycle</keyword>
<sequence>MKIETLFRHCREAFRSLTRNTWMTFAAVSAVGVTLLIFGFFLVFAFNISFMASELDKQVNVRAFLQPNVTSDDIDQVIGQLKKDPAVKSVKFQSKEDGLRQMKKQWGDDDRILKGLERGNPLPDTLVIKAKNPQKTKQLADSMDQYSQIADKDYGEGVTNNILDLSAWIRDAVFVFGLGLAILAAFLISNTIKLTIFARRREIEVMRLVGASNWFIRWPFFIEGSIIGILGAIVPMTVTLVSYNAVIGILDANGGQGIFKLLPMWPLSLYVAGMTTILGIMIGVWGSMISVRRFLRV</sequence>